<dbReference type="InterPro" id="IPR001128">
    <property type="entry name" value="Cyt_P450"/>
</dbReference>
<evidence type="ECO:0000313" key="9">
    <source>
        <dbReference type="EMBL" id="KAJ6851640.1"/>
    </source>
</evidence>
<evidence type="ECO:0000256" key="3">
    <source>
        <dbReference type="ARBA" id="ARBA00022723"/>
    </source>
</evidence>
<feature type="signal peptide" evidence="8">
    <location>
        <begin position="1"/>
        <end position="28"/>
    </location>
</feature>
<sequence length="521" mass="59009">MELHFHSSFLLLLLPFLLFLYKLYKPKAQTPPLPPGPWKLPVIGSLHHLLLGGPLPHRSLRALSDAHGPVMHLKVGAIDLVVISSPEAAREVMGVHDLSFASRPELVVAKVVGYGPTDVAFSPYGPYWRQLRKICVLELLSFRRVRSFSYIREEEVSSLVEHVRASGGRSPVNMRERLSALSNNVVSRAACGHKCRHRERLTEAIRVYLRMASGFEITEFFPSLTFIPVVTGMKWRLARHFWRMDAVLDEIIEEHRLKPKADSGEGGEREREREDLVDVLLRVKESGDLEIPLTMDNVKVVILDMFVAGAETLSTLMEWAMAEMVKNPEVMEKAQAEVRTSLKVGGKERIEESDIDKLDYLKMVIKETLRLHPPAPLLIPWLCQGTNEVGGYTIAEGTRVIINAWALGRDPKHWDDAKSFRPERFSEEGLDFKASDFRYEPFGAGRRTCPEVAFGMAHVELALAQLLFYFDWELPRGMRPQDLDMMEAFGASPCRKSELILLARPHILDGVCILKLLSLSF</sequence>
<evidence type="ECO:0000256" key="5">
    <source>
        <dbReference type="ARBA" id="ARBA00023004"/>
    </source>
</evidence>
<dbReference type="AlphaFoldDB" id="A0AAX6IE88"/>
<keyword evidence="10" id="KW-1185">Reference proteome</keyword>
<keyword evidence="5 7" id="KW-0408">Iron</keyword>
<dbReference type="FunFam" id="1.10.630.10:FF:000043">
    <property type="entry name" value="Cytochrome P450 99A2"/>
    <property type="match status" value="1"/>
</dbReference>
<comment type="similarity">
    <text evidence="1">Belongs to the cytochrome P450 family.</text>
</comment>
<keyword evidence="8" id="KW-0732">Signal</keyword>
<evidence type="ECO:0000313" key="10">
    <source>
        <dbReference type="Proteomes" id="UP001140949"/>
    </source>
</evidence>
<dbReference type="PANTHER" id="PTHR47955:SF8">
    <property type="entry name" value="CYTOCHROME P450 71D11-LIKE"/>
    <property type="match status" value="1"/>
</dbReference>
<comment type="caution">
    <text evidence="9">The sequence shown here is derived from an EMBL/GenBank/DDBJ whole genome shotgun (WGS) entry which is preliminary data.</text>
</comment>
<keyword evidence="2 7" id="KW-0349">Heme</keyword>
<comment type="cofactor">
    <cofactor evidence="7">
        <name>heme</name>
        <dbReference type="ChEBI" id="CHEBI:30413"/>
    </cofactor>
</comment>
<accession>A0AAX6IE88</accession>
<evidence type="ECO:0000256" key="4">
    <source>
        <dbReference type="ARBA" id="ARBA00023002"/>
    </source>
</evidence>
<reference evidence="9" key="1">
    <citation type="journal article" date="2023" name="GigaByte">
        <title>Genome assembly of the bearded iris, Iris pallida Lam.</title>
        <authorList>
            <person name="Bruccoleri R.E."/>
            <person name="Oakeley E.J."/>
            <person name="Faust A.M.E."/>
            <person name="Altorfer M."/>
            <person name="Dessus-Babus S."/>
            <person name="Burckhardt D."/>
            <person name="Oertli M."/>
            <person name="Naumann U."/>
            <person name="Petersen F."/>
            <person name="Wong J."/>
        </authorList>
    </citation>
    <scope>NUCLEOTIDE SEQUENCE</scope>
    <source>
        <strain evidence="9">GSM-AAB239-AS_SAM_17_03QT</strain>
    </source>
</reference>
<name>A0AAX6IE88_IRIPA</name>
<dbReference type="PANTHER" id="PTHR47955">
    <property type="entry name" value="CYTOCHROME P450 FAMILY 71 PROTEIN"/>
    <property type="match status" value="1"/>
</dbReference>
<protein>
    <submittedName>
        <fullName evidence="9">Premnaspirodiene oxygenase-like</fullName>
    </submittedName>
</protein>
<dbReference type="GO" id="GO:0004497">
    <property type="term" value="F:monooxygenase activity"/>
    <property type="evidence" value="ECO:0007669"/>
    <property type="project" value="UniProtKB-KW"/>
</dbReference>
<reference evidence="9" key="2">
    <citation type="submission" date="2023-04" db="EMBL/GenBank/DDBJ databases">
        <authorList>
            <person name="Bruccoleri R.E."/>
            <person name="Oakeley E.J."/>
            <person name="Faust A.-M."/>
            <person name="Dessus-Babus S."/>
            <person name="Altorfer M."/>
            <person name="Burckhardt D."/>
            <person name="Oertli M."/>
            <person name="Naumann U."/>
            <person name="Petersen F."/>
            <person name="Wong J."/>
        </authorList>
    </citation>
    <scope>NUCLEOTIDE SEQUENCE</scope>
    <source>
        <strain evidence="9">GSM-AAB239-AS_SAM_17_03QT</strain>
        <tissue evidence="9">Leaf</tissue>
    </source>
</reference>
<evidence type="ECO:0000256" key="2">
    <source>
        <dbReference type="ARBA" id="ARBA00022617"/>
    </source>
</evidence>
<dbReference type="GO" id="GO:0005506">
    <property type="term" value="F:iron ion binding"/>
    <property type="evidence" value="ECO:0007669"/>
    <property type="project" value="InterPro"/>
</dbReference>
<dbReference type="PRINTS" id="PR00463">
    <property type="entry name" value="EP450I"/>
</dbReference>
<dbReference type="Gene3D" id="1.10.630.10">
    <property type="entry name" value="Cytochrome P450"/>
    <property type="match status" value="1"/>
</dbReference>
<dbReference type="InterPro" id="IPR002401">
    <property type="entry name" value="Cyt_P450_E_grp-I"/>
</dbReference>
<dbReference type="EMBL" id="JANAVB010002199">
    <property type="protein sequence ID" value="KAJ6851640.1"/>
    <property type="molecule type" value="Genomic_DNA"/>
</dbReference>
<dbReference type="SUPFAM" id="SSF48264">
    <property type="entry name" value="Cytochrome P450"/>
    <property type="match status" value="1"/>
</dbReference>
<feature type="binding site" description="axial binding residue" evidence="7">
    <location>
        <position position="449"/>
    </location>
    <ligand>
        <name>heme</name>
        <dbReference type="ChEBI" id="CHEBI:30413"/>
    </ligand>
    <ligandPart>
        <name>Fe</name>
        <dbReference type="ChEBI" id="CHEBI:18248"/>
    </ligandPart>
</feature>
<keyword evidence="4" id="KW-0560">Oxidoreductase</keyword>
<evidence type="ECO:0000256" key="7">
    <source>
        <dbReference type="PIRSR" id="PIRSR602401-1"/>
    </source>
</evidence>
<proteinExistence type="inferred from homology"/>
<organism evidence="9 10">
    <name type="scientific">Iris pallida</name>
    <name type="common">Sweet iris</name>
    <dbReference type="NCBI Taxonomy" id="29817"/>
    <lineage>
        <taxon>Eukaryota</taxon>
        <taxon>Viridiplantae</taxon>
        <taxon>Streptophyta</taxon>
        <taxon>Embryophyta</taxon>
        <taxon>Tracheophyta</taxon>
        <taxon>Spermatophyta</taxon>
        <taxon>Magnoliopsida</taxon>
        <taxon>Liliopsida</taxon>
        <taxon>Asparagales</taxon>
        <taxon>Iridaceae</taxon>
        <taxon>Iridoideae</taxon>
        <taxon>Irideae</taxon>
        <taxon>Iris</taxon>
    </lineage>
</organism>
<dbReference type="CDD" id="cd11072">
    <property type="entry name" value="CYP71-like"/>
    <property type="match status" value="1"/>
</dbReference>
<evidence type="ECO:0000256" key="8">
    <source>
        <dbReference type="SAM" id="SignalP"/>
    </source>
</evidence>
<gene>
    <name evidence="9" type="ORF">M6B38_260025</name>
</gene>
<dbReference type="GO" id="GO:0016705">
    <property type="term" value="F:oxidoreductase activity, acting on paired donors, with incorporation or reduction of molecular oxygen"/>
    <property type="evidence" value="ECO:0007669"/>
    <property type="project" value="InterPro"/>
</dbReference>
<feature type="chain" id="PRO_5043612766" evidence="8">
    <location>
        <begin position="29"/>
        <end position="521"/>
    </location>
</feature>
<dbReference type="PRINTS" id="PR00385">
    <property type="entry name" value="P450"/>
</dbReference>
<dbReference type="InterPro" id="IPR036396">
    <property type="entry name" value="Cyt_P450_sf"/>
</dbReference>
<keyword evidence="3 7" id="KW-0479">Metal-binding</keyword>
<keyword evidence="6" id="KW-0503">Monooxygenase</keyword>
<dbReference type="GO" id="GO:0020037">
    <property type="term" value="F:heme binding"/>
    <property type="evidence" value="ECO:0007669"/>
    <property type="project" value="InterPro"/>
</dbReference>
<evidence type="ECO:0000256" key="6">
    <source>
        <dbReference type="ARBA" id="ARBA00023033"/>
    </source>
</evidence>
<dbReference type="Proteomes" id="UP001140949">
    <property type="component" value="Unassembled WGS sequence"/>
</dbReference>
<dbReference type="Pfam" id="PF00067">
    <property type="entry name" value="p450"/>
    <property type="match status" value="1"/>
</dbReference>
<evidence type="ECO:0000256" key="1">
    <source>
        <dbReference type="ARBA" id="ARBA00010617"/>
    </source>
</evidence>